<feature type="active site" description="Nucleophile" evidence="7">
    <location>
        <position position="435"/>
    </location>
</feature>
<dbReference type="GO" id="GO:0016740">
    <property type="term" value="F:transferase activity"/>
    <property type="evidence" value="ECO:0007669"/>
    <property type="project" value="UniProtKB-KW"/>
</dbReference>
<evidence type="ECO:0000256" key="3">
    <source>
        <dbReference type="ARBA" id="ARBA00022679"/>
    </source>
</evidence>
<feature type="active site" description="Proton donor/acceptor" evidence="7">
    <location>
        <position position="416"/>
    </location>
</feature>
<dbReference type="Proteomes" id="UP001138802">
    <property type="component" value="Unassembled WGS sequence"/>
</dbReference>
<proteinExistence type="inferred from homology"/>
<evidence type="ECO:0000256" key="8">
    <source>
        <dbReference type="SAM" id="MobiDB-lite"/>
    </source>
</evidence>
<dbReference type="RefSeq" id="WP_200387161.1">
    <property type="nucleotide sequence ID" value="NZ_NRSD01000005.1"/>
</dbReference>
<comment type="caution">
    <text evidence="10">The sequence shown here is derived from an EMBL/GenBank/DDBJ whole genome shotgun (WGS) entry which is preliminary data.</text>
</comment>
<dbReference type="CDD" id="cd16913">
    <property type="entry name" value="YkuD_like"/>
    <property type="match status" value="1"/>
</dbReference>
<dbReference type="Gene3D" id="1.10.101.10">
    <property type="entry name" value="PGBD-like superfamily/PGBD"/>
    <property type="match status" value="1"/>
</dbReference>
<name>A0A9X1B801_9GAMM</name>
<dbReference type="GO" id="GO:0004180">
    <property type="term" value="F:carboxypeptidase activity"/>
    <property type="evidence" value="ECO:0007669"/>
    <property type="project" value="UniProtKB-ARBA"/>
</dbReference>
<dbReference type="InterPro" id="IPR038063">
    <property type="entry name" value="Transpep_catalytic_dom"/>
</dbReference>
<sequence>MVILTALALPLGVRAEAPVSPQATIAALERADQPLLEGTALLSSRLLSELYAARDDQLLWGAATRRAALLELAERSVESGFDPNDFRADTLRILADSDHWATLAPSERVRADLVLSDALLRYVHHHRYGKVDPVRLDRAWHDRPRPDSEVLRADLDAALDARDLTRVFEGRFPAPFWYEDLKSALRTERVRETMRERPPVPAGPHLARGDQGPRVAMVRERLALLAGQSAEAAPAGEVFDDALHAAVIAFQQGSGLVADGVVGPATLAVLNKSTDPDRMDRIRINLERMRWLYQGLPPDYVFVDVAGLMVHLARSDEFVWSTRAIIGTVETQTPMFRDNMDHLVFNPTWIVPQSIQRSKTRVASDFQVVDRRTGQPAAGGDHRDVNRYRLVQRPGPNNALGRVKFMFPNRHAIYLHDTPSRALFARQRRTLSNGCVRVENPLEFAERILDRPAWDLAGIKQVIERGRTRYVELSESLPVLLYYLTAFADAQGIVQFRQDHYERDARLRAAFFAPVGPARIAFPAPREPAEPAAPADTGASTQATGVRSATDGAVQAVLDPRE</sequence>
<comment type="pathway">
    <text evidence="1 7">Cell wall biogenesis; peptidoglycan biosynthesis.</text>
</comment>
<evidence type="ECO:0000256" key="1">
    <source>
        <dbReference type="ARBA" id="ARBA00004752"/>
    </source>
</evidence>
<keyword evidence="5 7" id="KW-0573">Peptidoglycan synthesis</keyword>
<dbReference type="PANTHER" id="PTHR41533">
    <property type="entry name" value="L,D-TRANSPEPTIDASE HI_1667-RELATED"/>
    <property type="match status" value="1"/>
</dbReference>
<accession>A0A9X1B801</accession>
<protein>
    <submittedName>
        <fullName evidence="10">Murein L,D-transpeptidase</fullName>
    </submittedName>
</protein>
<keyword evidence="6 7" id="KW-0961">Cell wall biogenesis/degradation</keyword>
<comment type="similarity">
    <text evidence="2">Belongs to the YkuD family.</text>
</comment>
<organism evidence="10 11">
    <name type="scientific">Thiocapsa imhoffii</name>
    <dbReference type="NCBI Taxonomy" id="382777"/>
    <lineage>
        <taxon>Bacteria</taxon>
        <taxon>Pseudomonadati</taxon>
        <taxon>Pseudomonadota</taxon>
        <taxon>Gammaproteobacteria</taxon>
        <taxon>Chromatiales</taxon>
        <taxon>Chromatiaceae</taxon>
        <taxon>Thiocapsa</taxon>
    </lineage>
</organism>
<evidence type="ECO:0000256" key="2">
    <source>
        <dbReference type="ARBA" id="ARBA00005992"/>
    </source>
</evidence>
<dbReference type="EMBL" id="NRSD01000005">
    <property type="protein sequence ID" value="MBK1644359.1"/>
    <property type="molecule type" value="Genomic_DNA"/>
</dbReference>
<dbReference type="GO" id="GO:0008360">
    <property type="term" value="P:regulation of cell shape"/>
    <property type="evidence" value="ECO:0007669"/>
    <property type="project" value="UniProtKB-UniRule"/>
</dbReference>
<dbReference type="InterPro" id="IPR052905">
    <property type="entry name" value="LD-transpeptidase_YkuD-like"/>
</dbReference>
<dbReference type="Pfam" id="PF03734">
    <property type="entry name" value="YkuD"/>
    <property type="match status" value="1"/>
</dbReference>
<dbReference type="SUPFAM" id="SSF141523">
    <property type="entry name" value="L,D-transpeptidase catalytic domain-like"/>
    <property type="match status" value="1"/>
</dbReference>
<dbReference type="GO" id="GO:0071555">
    <property type="term" value="P:cell wall organization"/>
    <property type="evidence" value="ECO:0007669"/>
    <property type="project" value="UniProtKB-UniRule"/>
</dbReference>
<evidence type="ECO:0000256" key="5">
    <source>
        <dbReference type="ARBA" id="ARBA00022984"/>
    </source>
</evidence>
<dbReference type="Pfam" id="PF01471">
    <property type="entry name" value="PG_binding_1"/>
    <property type="match status" value="1"/>
</dbReference>
<dbReference type="AlphaFoldDB" id="A0A9X1B801"/>
<dbReference type="InterPro" id="IPR005490">
    <property type="entry name" value="LD_TPept_cat_dom"/>
</dbReference>
<feature type="compositionally biased region" description="Polar residues" evidence="8">
    <location>
        <begin position="538"/>
        <end position="547"/>
    </location>
</feature>
<keyword evidence="11" id="KW-1185">Reference proteome</keyword>
<feature type="compositionally biased region" description="Low complexity" evidence="8">
    <location>
        <begin position="523"/>
        <end position="535"/>
    </location>
</feature>
<keyword evidence="4 7" id="KW-0133">Cell shape</keyword>
<evidence type="ECO:0000313" key="10">
    <source>
        <dbReference type="EMBL" id="MBK1644359.1"/>
    </source>
</evidence>
<evidence type="ECO:0000256" key="7">
    <source>
        <dbReference type="PROSITE-ProRule" id="PRU01373"/>
    </source>
</evidence>
<dbReference type="SUPFAM" id="SSF47090">
    <property type="entry name" value="PGBD-like"/>
    <property type="match status" value="1"/>
</dbReference>
<dbReference type="Pfam" id="PF20142">
    <property type="entry name" value="Scaffold"/>
    <property type="match status" value="1"/>
</dbReference>
<evidence type="ECO:0000256" key="6">
    <source>
        <dbReference type="ARBA" id="ARBA00023316"/>
    </source>
</evidence>
<dbReference type="InterPro" id="IPR036366">
    <property type="entry name" value="PGBDSf"/>
</dbReference>
<dbReference type="GO" id="GO:0009252">
    <property type="term" value="P:peptidoglycan biosynthetic process"/>
    <property type="evidence" value="ECO:0007669"/>
    <property type="project" value="UniProtKB-KW"/>
</dbReference>
<reference evidence="10 11" key="1">
    <citation type="journal article" date="2020" name="Microorganisms">
        <title>Osmotic Adaptation and Compatible Solute Biosynthesis of Phototrophic Bacteria as Revealed from Genome Analyses.</title>
        <authorList>
            <person name="Imhoff J.F."/>
            <person name="Rahn T."/>
            <person name="Kunzel S."/>
            <person name="Keller A."/>
            <person name="Neulinger S.C."/>
        </authorList>
    </citation>
    <scope>NUCLEOTIDE SEQUENCE [LARGE SCALE GENOMIC DNA]</scope>
    <source>
        <strain evidence="10 11">DSM 21303</strain>
    </source>
</reference>
<evidence type="ECO:0000313" key="11">
    <source>
        <dbReference type="Proteomes" id="UP001138802"/>
    </source>
</evidence>
<dbReference type="Gene3D" id="2.40.440.10">
    <property type="entry name" value="L,D-transpeptidase catalytic domain-like"/>
    <property type="match status" value="1"/>
</dbReference>
<feature type="domain" description="L,D-TPase catalytic" evidence="9">
    <location>
        <begin position="299"/>
        <end position="464"/>
    </location>
</feature>
<keyword evidence="3" id="KW-0808">Transferase</keyword>
<dbReference type="PROSITE" id="PS52029">
    <property type="entry name" value="LD_TPASE"/>
    <property type="match status" value="1"/>
</dbReference>
<evidence type="ECO:0000256" key="4">
    <source>
        <dbReference type="ARBA" id="ARBA00022960"/>
    </source>
</evidence>
<dbReference type="PANTHER" id="PTHR41533:SF2">
    <property type="entry name" value="BLR7131 PROTEIN"/>
    <property type="match status" value="1"/>
</dbReference>
<feature type="region of interest" description="Disordered" evidence="8">
    <location>
        <begin position="523"/>
        <end position="562"/>
    </location>
</feature>
<evidence type="ECO:0000259" key="9">
    <source>
        <dbReference type="PROSITE" id="PS52029"/>
    </source>
</evidence>
<dbReference type="InterPro" id="IPR036365">
    <property type="entry name" value="PGBD-like_sf"/>
</dbReference>
<dbReference type="InterPro" id="IPR045380">
    <property type="entry name" value="LD_TPept_scaffold_dom"/>
</dbReference>
<dbReference type="InterPro" id="IPR002477">
    <property type="entry name" value="Peptidoglycan-bd-like"/>
</dbReference>
<gene>
    <name evidence="10" type="ORF">CKO25_06760</name>
</gene>